<reference evidence="1 2" key="1">
    <citation type="submission" date="2019-05" db="EMBL/GenBank/DDBJ databases">
        <title>Emergence of the Ug99 lineage of the wheat stem rust pathogen through somatic hybridization.</title>
        <authorList>
            <person name="Li F."/>
            <person name="Upadhyaya N.M."/>
            <person name="Sperschneider J."/>
            <person name="Matny O."/>
            <person name="Nguyen-Phuc H."/>
            <person name="Mago R."/>
            <person name="Raley C."/>
            <person name="Miller M.E."/>
            <person name="Silverstein K.A.T."/>
            <person name="Henningsen E."/>
            <person name="Hirsch C.D."/>
            <person name="Visser B."/>
            <person name="Pretorius Z.A."/>
            <person name="Steffenson B.J."/>
            <person name="Schwessinger B."/>
            <person name="Dodds P.N."/>
            <person name="Figueroa M."/>
        </authorList>
    </citation>
    <scope>NUCLEOTIDE SEQUENCE [LARGE SCALE GENOMIC DNA]</scope>
    <source>
        <strain evidence="1 2">Ug99</strain>
    </source>
</reference>
<evidence type="ECO:0000313" key="1">
    <source>
        <dbReference type="EMBL" id="KAA1086404.1"/>
    </source>
</evidence>
<organism evidence="1 2">
    <name type="scientific">Puccinia graminis f. sp. tritici</name>
    <dbReference type="NCBI Taxonomy" id="56615"/>
    <lineage>
        <taxon>Eukaryota</taxon>
        <taxon>Fungi</taxon>
        <taxon>Dikarya</taxon>
        <taxon>Basidiomycota</taxon>
        <taxon>Pucciniomycotina</taxon>
        <taxon>Pucciniomycetes</taxon>
        <taxon>Pucciniales</taxon>
        <taxon>Pucciniaceae</taxon>
        <taxon>Puccinia</taxon>
    </lineage>
</organism>
<dbReference type="EMBL" id="VDEP01000410">
    <property type="protein sequence ID" value="KAA1086404.1"/>
    <property type="molecule type" value="Genomic_DNA"/>
</dbReference>
<evidence type="ECO:0000313" key="2">
    <source>
        <dbReference type="Proteomes" id="UP000325313"/>
    </source>
</evidence>
<dbReference type="AlphaFoldDB" id="A0A5B0ND01"/>
<proteinExistence type="predicted"/>
<protein>
    <submittedName>
        <fullName evidence="1">Uncharacterized protein</fullName>
    </submittedName>
</protein>
<accession>A0A5B0ND01</accession>
<sequence length="100" mass="10996">MPRDNLHGFVVTLCSSGKSVMPLGCNDITHGRGMLIPARLSAFVNIVEDWSEPQLCNHILYHFLFRVNAPFDTSNLAPPSSTSTLDHLDPVFGFKRSAAP</sequence>
<name>A0A5B0ND01_PUCGR</name>
<gene>
    <name evidence="1" type="ORF">PGTUg99_001845</name>
</gene>
<comment type="caution">
    <text evidence="1">The sequence shown here is derived from an EMBL/GenBank/DDBJ whole genome shotgun (WGS) entry which is preliminary data.</text>
</comment>
<dbReference type="Proteomes" id="UP000325313">
    <property type="component" value="Unassembled WGS sequence"/>
</dbReference>